<dbReference type="eggNOG" id="COG0726">
    <property type="taxonomic scope" value="Bacteria"/>
</dbReference>
<dbReference type="GO" id="GO:0005975">
    <property type="term" value="P:carbohydrate metabolic process"/>
    <property type="evidence" value="ECO:0007669"/>
    <property type="project" value="InterPro"/>
</dbReference>
<keyword evidence="1" id="KW-0479">Metal-binding</keyword>
<dbReference type="GO" id="GO:0016810">
    <property type="term" value="F:hydrolase activity, acting on carbon-nitrogen (but not peptide) bonds"/>
    <property type="evidence" value="ECO:0007669"/>
    <property type="project" value="InterPro"/>
</dbReference>
<dbReference type="KEGG" id="mgi:Mflv_2063"/>
<gene>
    <name evidence="4" type="ordered locus">Mflv_2063</name>
</gene>
<dbReference type="Gene3D" id="3.20.20.370">
    <property type="entry name" value="Glycoside hydrolase/deacetylase"/>
    <property type="match status" value="1"/>
</dbReference>
<dbReference type="CDD" id="cd10917">
    <property type="entry name" value="CE4_NodB_like_6s_7s"/>
    <property type="match status" value="1"/>
</dbReference>
<reference evidence="4" key="1">
    <citation type="submission" date="2007-04" db="EMBL/GenBank/DDBJ databases">
        <authorList>
            <consortium name="US DOE Joint Genome Institute"/>
            <person name="Copeland A."/>
            <person name="Lucas S."/>
            <person name="Lapidus A."/>
            <person name="Barry K."/>
            <person name="Detter J.C."/>
            <person name="Glavina del Rio T."/>
            <person name="Hammon N."/>
            <person name="Israni S."/>
            <person name="Dalin E."/>
            <person name="Tice H."/>
            <person name="Pitluck S."/>
            <person name="Chain P."/>
            <person name="Malfatti S."/>
            <person name="Shin M."/>
            <person name="Vergez L."/>
            <person name="Schmutz J."/>
            <person name="Larimer F."/>
            <person name="Land M."/>
            <person name="Hauser L."/>
            <person name="Kyrpides N."/>
            <person name="Mikhailova N."/>
            <person name="Miller C."/>
            <person name="Richardson P."/>
        </authorList>
    </citation>
    <scope>NUCLEOTIDE SEQUENCE</scope>
    <source>
        <strain evidence="4">PYR-GCK</strain>
    </source>
</reference>
<dbReference type="GO" id="GO:0016020">
    <property type="term" value="C:membrane"/>
    <property type="evidence" value="ECO:0007669"/>
    <property type="project" value="TreeGrafter"/>
</dbReference>
<accession>A4T9A3</accession>
<name>A4T9A3_MYCGI</name>
<feature type="domain" description="NodB homology" evidence="3">
    <location>
        <begin position="50"/>
        <end position="227"/>
    </location>
</feature>
<organism evidence="4">
    <name type="scientific">Mycolicibacterium gilvum (strain PYR-GCK)</name>
    <name type="common">Mycobacterium gilvum (strain PYR-GCK)</name>
    <dbReference type="NCBI Taxonomy" id="350054"/>
    <lineage>
        <taxon>Bacteria</taxon>
        <taxon>Bacillati</taxon>
        <taxon>Actinomycetota</taxon>
        <taxon>Actinomycetes</taxon>
        <taxon>Mycobacteriales</taxon>
        <taxon>Mycobacteriaceae</taxon>
        <taxon>Mycolicibacterium</taxon>
    </lineage>
</organism>
<evidence type="ECO:0000313" key="4">
    <source>
        <dbReference type="EMBL" id="ABP44541.1"/>
    </source>
</evidence>
<dbReference type="InterPro" id="IPR050248">
    <property type="entry name" value="Polysacc_deacetylase_ArnD"/>
</dbReference>
<reference evidence="4" key="2">
    <citation type="journal article" date="2013" name="PLoS ONE">
        <title>A Gene Expression Study of the Activities of Aromatic Ring-Cleavage Dioxygenases in Mycobacterium gilvum PYR-GCK to Changes in Salinity and pH during Pyrene Degradation.</title>
        <authorList>
            <person name="Badejo A.C."/>
            <person name="Badejo A.O."/>
            <person name="Shin K.H."/>
            <person name="Chai Y.G."/>
        </authorList>
    </citation>
    <scope>NUCLEOTIDE SEQUENCE [LARGE SCALE GENOMIC DNA]</scope>
    <source>
        <strain evidence="4">PYR-GCK</strain>
    </source>
</reference>
<dbReference type="Pfam" id="PF01522">
    <property type="entry name" value="Polysacc_deac_1"/>
    <property type="match status" value="1"/>
</dbReference>
<sequence>MTSESGALDDAHRRQARPIRRLGAVVLGVITVFTAAPTAAAGPVDCAAVPCVALTFDDGPGPHTDRLLDVLRAQGAKATFFVIGEKVAADPAATRRITGAGMQVGNHTWQHLDMTTLAPPDVAAQFARATEAIAAATGQRTPLARTGFGAIDDSVLAEAGRQGLTAVNWDVNPRDWHHDADPDAIRDAVLTQVRPGAVVLLHDTVAATVGAMADVVPALRARGYHLVTVSQLLGPLTPGSLYGSRERA</sequence>
<proteinExistence type="predicted"/>
<protein>
    <submittedName>
        <fullName evidence="4">Polysaccharide deacetylase</fullName>
    </submittedName>
</protein>
<dbReference type="InterPro" id="IPR002509">
    <property type="entry name" value="NODB_dom"/>
</dbReference>
<dbReference type="PANTHER" id="PTHR10587:SF133">
    <property type="entry name" value="CHITIN DEACETYLASE 1-RELATED"/>
    <property type="match status" value="1"/>
</dbReference>
<evidence type="ECO:0000256" key="2">
    <source>
        <dbReference type="ARBA" id="ARBA00022801"/>
    </source>
</evidence>
<dbReference type="SUPFAM" id="SSF88713">
    <property type="entry name" value="Glycoside hydrolase/deacetylase"/>
    <property type="match status" value="1"/>
</dbReference>
<dbReference type="PROSITE" id="PS51677">
    <property type="entry name" value="NODB"/>
    <property type="match status" value="1"/>
</dbReference>
<evidence type="ECO:0000259" key="3">
    <source>
        <dbReference type="PROSITE" id="PS51677"/>
    </source>
</evidence>
<dbReference type="HOGENOM" id="CLU_021264_2_0_11"/>
<dbReference type="PANTHER" id="PTHR10587">
    <property type="entry name" value="GLYCOSYL TRANSFERASE-RELATED"/>
    <property type="match status" value="1"/>
</dbReference>
<dbReference type="GO" id="GO:0046872">
    <property type="term" value="F:metal ion binding"/>
    <property type="evidence" value="ECO:0007669"/>
    <property type="project" value="UniProtKB-KW"/>
</dbReference>
<dbReference type="STRING" id="350054.Mflv_2063"/>
<dbReference type="AlphaFoldDB" id="A4T9A3"/>
<dbReference type="EMBL" id="CP000656">
    <property type="protein sequence ID" value="ABP44541.1"/>
    <property type="molecule type" value="Genomic_DNA"/>
</dbReference>
<dbReference type="InterPro" id="IPR011330">
    <property type="entry name" value="Glyco_hydro/deAcase_b/a-brl"/>
</dbReference>
<evidence type="ECO:0000256" key="1">
    <source>
        <dbReference type="ARBA" id="ARBA00022723"/>
    </source>
</evidence>
<keyword evidence="2" id="KW-0378">Hydrolase</keyword>
<dbReference type="OrthoDB" id="9763050at2"/>